<dbReference type="HOGENOM" id="CLU_2784112_0_0_2"/>
<evidence type="ECO:0000313" key="2">
    <source>
        <dbReference type="EMBL" id="AKB78452.1"/>
    </source>
</evidence>
<accession>A0A0E3SE56</accession>
<name>A0A0E3SE56_9EURY</name>
<protein>
    <recommendedName>
        <fullName evidence="1">Fido domain-containing protein</fullName>
    </recommendedName>
</protein>
<proteinExistence type="predicted"/>
<dbReference type="PATRIC" id="fig|1434110.4.peg.2504"/>
<dbReference type="InterPro" id="IPR036597">
    <property type="entry name" value="Fido-like_dom_sf"/>
</dbReference>
<sequence length="68" mass="7550">MLESSGHSNVYIRGCPIEVGNAETLEEDLQRLIDGYYADIAAKKHPFECAVLFHQAFEALHPFTGGNK</sequence>
<evidence type="ECO:0000259" key="1">
    <source>
        <dbReference type="PROSITE" id="PS51459"/>
    </source>
</evidence>
<gene>
    <name evidence="2" type="ORF">MSHOH_1969</name>
</gene>
<dbReference type="InterPro" id="IPR003812">
    <property type="entry name" value="Fido"/>
</dbReference>
<dbReference type="SUPFAM" id="SSF140931">
    <property type="entry name" value="Fic-like"/>
    <property type="match status" value="1"/>
</dbReference>
<dbReference type="Gene3D" id="1.10.3290.10">
    <property type="entry name" value="Fido-like domain"/>
    <property type="match status" value="1"/>
</dbReference>
<dbReference type="Pfam" id="PF02661">
    <property type="entry name" value="Fic"/>
    <property type="match status" value="1"/>
</dbReference>
<feature type="domain" description="Fido" evidence="1">
    <location>
        <begin position="1"/>
        <end position="68"/>
    </location>
</feature>
<dbReference type="OrthoDB" id="350952at2157"/>
<dbReference type="AlphaFoldDB" id="A0A0E3SE56"/>
<dbReference type="Proteomes" id="UP000033101">
    <property type="component" value="Chromosome"/>
</dbReference>
<reference evidence="2 3" key="1">
    <citation type="submission" date="2014-07" db="EMBL/GenBank/DDBJ databases">
        <title>Methanogenic archaea and the global carbon cycle.</title>
        <authorList>
            <person name="Henriksen J.R."/>
            <person name="Luke J."/>
            <person name="Reinhart S."/>
            <person name="Benedict M.N."/>
            <person name="Youngblut N.D."/>
            <person name="Metcalf M.E."/>
            <person name="Whitaker R.J."/>
            <person name="Metcalf W.W."/>
        </authorList>
    </citation>
    <scope>NUCLEOTIDE SEQUENCE [LARGE SCALE GENOMIC DNA]</scope>
    <source>
        <strain evidence="2 3">HB-1</strain>
    </source>
</reference>
<dbReference type="EMBL" id="CP009516">
    <property type="protein sequence ID" value="AKB78452.1"/>
    <property type="molecule type" value="Genomic_DNA"/>
</dbReference>
<keyword evidence="3" id="KW-1185">Reference proteome</keyword>
<evidence type="ECO:0000313" key="3">
    <source>
        <dbReference type="Proteomes" id="UP000033101"/>
    </source>
</evidence>
<dbReference type="PROSITE" id="PS51459">
    <property type="entry name" value="FIDO"/>
    <property type="match status" value="1"/>
</dbReference>
<dbReference type="KEGG" id="mhor:MSHOH_1969"/>
<dbReference type="RefSeq" id="WP_082089310.1">
    <property type="nucleotide sequence ID" value="NZ_BBCW01000117.1"/>
</dbReference>
<organism evidence="2 3">
    <name type="scientific">Methanosarcina horonobensis HB-1 = JCM 15518</name>
    <dbReference type="NCBI Taxonomy" id="1434110"/>
    <lineage>
        <taxon>Archaea</taxon>
        <taxon>Methanobacteriati</taxon>
        <taxon>Methanobacteriota</taxon>
        <taxon>Stenosarchaea group</taxon>
        <taxon>Methanomicrobia</taxon>
        <taxon>Methanosarcinales</taxon>
        <taxon>Methanosarcinaceae</taxon>
        <taxon>Methanosarcina</taxon>
    </lineage>
</organism>
<dbReference type="GeneID" id="95970599"/>